<dbReference type="Gene3D" id="2.30.30.110">
    <property type="match status" value="1"/>
</dbReference>
<organism evidence="1 2">
    <name type="scientific">Aquamicrobium soli</name>
    <dbReference type="NCBI Taxonomy" id="1811518"/>
    <lineage>
        <taxon>Bacteria</taxon>
        <taxon>Pseudomonadati</taxon>
        <taxon>Pseudomonadota</taxon>
        <taxon>Alphaproteobacteria</taxon>
        <taxon>Hyphomicrobiales</taxon>
        <taxon>Phyllobacteriaceae</taxon>
        <taxon>Aquamicrobium</taxon>
    </lineage>
</organism>
<name>A0ABV7KGN0_9HYPH</name>
<keyword evidence="2" id="KW-1185">Reference proteome</keyword>
<dbReference type="Pfam" id="PF02452">
    <property type="entry name" value="PemK_toxin"/>
    <property type="match status" value="1"/>
</dbReference>
<dbReference type="InterPro" id="IPR003477">
    <property type="entry name" value="PemK-like"/>
</dbReference>
<evidence type="ECO:0000313" key="1">
    <source>
        <dbReference type="EMBL" id="MFC3208540.1"/>
    </source>
</evidence>
<gene>
    <name evidence="1" type="ORF">ACFOHJ_20165</name>
</gene>
<dbReference type="RefSeq" id="WP_378223996.1">
    <property type="nucleotide sequence ID" value="NZ_JBHRTK010000024.1"/>
</dbReference>
<dbReference type="InterPro" id="IPR011067">
    <property type="entry name" value="Plasmid_toxin/cell-grow_inhib"/>
</dbReference>
<protein>
    <submittedName>
        <fullName evidence="1">Type II toxin-antitoxin system PemK/MazF family toxin</fullName>
    </submittedName>
</protein>
<evidence type="ECO:0000313" key="2">
    <source>
        <dbReference type="Proteomes" id="UP001595583"/>
    </source>
</evidence>
<dbReference type="EMBL" id="JBHRTK010000024">
    <property type="protein sequence ID" value="MFC3208540.1"/>
    <property type="molecule type" value="Genomic_DNA"/>
</dbReference>
<reference evidence="2" key="1">
    <citation type="journal article" date="2019" name="Int. J. Syst. Evol. Microbiol.">
        <title>The Global Catalogue of Microorganisms (GCM) 10K type strain sequencing project: providing services to taxonomists for standard genome sequencing and annotation.</title>
        <authorList>
            <consortium name="The Broad Institute Genomics Platform"/>
            <consortium name="The Broad Institute Genome Sequencing Center for Infectious Disease"/>
            <person name="Wu L."/>
            <person name="Ma J."/>
        </authorList>
    </citation>
    <scope>NUCLEOTIDE SEQUENCE [LARGE SCALE GENOMIC DNA]</scope>
    <source>
        <strain evidence="2">KCTC 52165</strain>
    </source>
</reference>
<comment type="caution">
    <text evidence="1">The sequence shown here is derived from an EMBL/GenBank/DDBJ whole genome shotgun (WGS) entry which is preliminary data.</text>
</comment>
<dbReference type="Proteomes" id="UP001595583">
    <property type="component" value="Unassembled WGS sequence"/>
</dbReference>
<accession>A0ABV7KGN0</accession>
<sequence length="149" mass="16990">MKRSSSLPAPVPGLVIRYSYLWRSEHLSGQEEGRKDRPCAIVISLDVNDDGQRVMVLPITHTPPSNAETAVEIPHSTKHRLGLDDERSWIVISEANLFRWPGPDLRPTVNGDLSTVVYGLLPYTFFREIRDRFVKALRERTSRVVPRSE</sequence>
<proteinExistence type="predicted"/>